<protein>
    <submittedName>
        <fullName evidence="2">Uncharacterized protein</fullName>
    </submittedName>
</protein>
<feature type="compositionally biased region" description="Polar residues" evidence="1">
    <location>
        <begin position="662"/>
        <end position="674"/>
    </location>
</feature>
<reference evidence="3" key="1">
    <citation type="journal article" date="2022" name="G3 (Bethesda)">
        <title>Unveiling the complete genome sequence of Alicyclobacillus acidoterrestris DSM 3922T, a taint-producing strain.</title>
        <authorList>
            <person name="Leonardo I.C."/>
            <person name="Barreto Crespo M.T."/>
            <person name="Gaspar F.B."/>
        </authorList>
    </citation>
    <scope>NUCLEOTIDE SEQUENCE [LARGE SCALE GENOMIC DNA]</scope>
    <source>
        <strain evidence="3">DSM 3922</strain>
    </source>
</reference>
<accession>A0A9E7CT82</accession>
<proteinExistence type="predicted"/>
<keyword evidence="3" id="KW-1185">Reference proteome</keyword>
<sequence length="693" mass="69088">MYVEIPIQLTVGQTSGQATLNIPSPASYVSVINNTPASISFAPGTVAPGPSAVTIGAGKTYSGQMLTTQTVTAAWTSPGPIAADNNTVLFAFSDQPITLSVSDTNTTNVTGTVNAQIDGTVDVTGDVTITNSPTVNISGTPTVNVTNEQINTFVGNTSTQAVPVQQQSFYGTGEDGDFNPQGSWNTVFSDNFTDQRMWSILSGNGTFSSSGFTASQNGTTLIANFPFATACKASMTFKTPATVPANIQIGIEDLSSQATSWWAGYTSLAANSLVNGYGNPGNSPSYWTWETTPYTLQPNTVYTLQYEYHNMPTQNKNTMSAYLYLGSSATGTPVASLSVQESGRIGQFFRPRLYVDNGVLVSNYTVQEYNYTFQNTPNEGEIKNFKSVTIPDDMTIRWANPTQYVLWFADGNVQIDGVIMSADAMSNGSTSPSIRLFNAAITLPHAGNGGAGGSGGGSNSNAGHPGGAGGTGTAYGSGQGGAGGGGTSEYGSGGTVGGAGGSGYGVGSGGYGGSGGTYATASMGGTTSPSHGTATFIIIANGNIIIDGTVLSNGANGGNGGNGGSATGALQNGYYWASPGGGGGGCGTIGGSGSTMNSYSNGGSWNGVLGGGGGGGAGGAGGGVVVLYAAMSAKITGVINVNGGQPGSGGLGGSGAAGSGSFTNPNGTNGSPGQAGQAGQVLIYQYNQAVAVA</sequence>
<dbReference type="EMBL" id="CP080467">
    <property type="protein sequence ID" value="UNO50980.1"/>
    <property type="molecule type" value="Genomic_DNA"/>
</dbReference>
<dbReference type="AlphaFoldDB" id="A0A9E7CT82"/>
<evidence type="ECO:0000256" key="1">
    <source>
        <dbReference type="SAM" id="MobiDB-lite"/>
    </source>
</evidence>
<evidence type="ECO:0000313" key="2">
    <source>
        <dbReference type="EMBL" id="UNO50980.1"/>
    </source>
</evidence>
<dbReference type="KEGG" id="aaco:K1I37_00250"/>
<organism evidence="2 3">
    <name type="scientific">Alicyclobacillus acidoterrestris (strain ATCC 49025 / DSM 3922 / CIP 106132 / NCIMB 13137 / GD3B)</name>
    <dbReference type="NCBI Taxonomy" id="1356854"/>
    <lineage>
        <taxon>Bacteria</taxon>
        <taxon>Bacillati</taxon>
        <taxon>Bacillota</taxon>
        <taxon>Bacilli</taxon>
        <taxon>Bacillales</taxon>
        <taxon>Alicyclobacillaceae</taxon>
        <taxon>Alicyclobacillus</taxon>
    </lineage>
</organism>
<evidence type="ECO:0000313" key="3">
    <source>
        <dbReference type="Proteomes" id="UP000829401"/>
    </source>
</evidence>
<dbReference type="RefSeq" id="WP_161624370.1">
    <property type="nucleotide sequence ID" value="NZ_AURB01000154.1"/>
</dbReference>
<feature type="region of interest" description="Disordered" evidence="1">
    <location>
        <begin position="451"/>
        <end position="486"/>
    </location>
</feature>
<name>A0A9E7CT82_ALIAG</name>
<gene>
    <name evidence="2" type="ORF">K1I37_00250</name>
</gene>
<feature type="region of interest" description="Disordered" evidence="1">
    <location>
        <begin position="650"/>
        <end position="674"/>
    </location>
</feature>
<dbReference type="Proteomes" id="UP000829401">
    <property type="component" value="Chromosome"/>
</dbReference>